<evidence type="ECO:0000256" key="1">
    <source>
        <dbReference type="SAM" id="MobiDB-lite"/>
    </source>
</evidence>
<organism evidence="4 5">
    <name type="scientific">Podospora appendiculata</name>
    <dbReference type="NCBI Taxonomy" id="314037"/>
    <lineage>
        <taxon>Eukaryota</taxon>
        <taxon>Fungi</taxon>
        <taxon>Dikarya</taxon>
        <taxon>Ascomycota</taxon>
        <taxon>Pezizomycotina</taxon>
        <taxon>Sordariomycetes</taxon>
        <taxon>Sordariomycetidae</taxon>
        <taxon>Sordariales</taxon>
        <taxon>Podosporaceae</taxon>
        <taxon>Podospora</taxon>
    </lineage>
</organism>
<accession>A0AAE1C907</accession>
<proteinExistence type="predicted"/>
<dbReference type="EMBL" id="JAULSO010000004">
    <property type="protein sequence ID" value="KAK3683574.1"/>
    <property type="molecule type" value="Genomic_DNA"/>
</dbReference>
<feature type="chain" id="PRO_5042007661" evidence="2">
    <location>
        <begin position="23"/>
        <end position="400"/>
    </location>
</feature>
<feature type="compositionally biased region" description="Low complexity" evidence="1">
    <location>
        <begin position="126"/>
        <end position="155"/>
    </location>
</feature>
<reference evidence="4" key="1">
    <citation type="journal article" date="2023" name="Mol. Phylogenet. Evol.">
        <title>Genome-scale phylogeny and comparative genomics of the fungal order Sordariales.</title>
        <authorList>
            <person name="Hensen N."/>
            <person name="Bonometti L."/>
            <person name="Westerberg I."/>
            <person name="Brannstrom I.O."/>
            <person name="Guillou S."/>
            <person name="Cros-Aarteil S."/>
            <person name="Calhoun S."/>
            <person name="Haridas S."/>
            <person name="Kuo A."/>
            <person name="Mondo S."/>
            <person name="Pangilinan J."/>
            <person name="Riley R."/>
            <person name="LaButti K."/>
            <person name="Andreopoulos B."/>
            <person name="Lipzen A."/>
            <person name="Chen C."/>
            <person name="Yan M."/>
            <person name="Daum C."/>
            <person name="Ng V."/>
            <person name="Clum A."/>
            <person name="Steindorff A."/>
            <person name="Ohm R.A."/>
            <person name="Martin F."/>
            <person name="Silar P."/>
            <person name="Natvig D.O."/>
            <person name="Lalanne C."/>
            <person name="Gautier V."/>
            <person name="Ament-Velasquez S.L."/>
            <person name="Kruys A."/>
            <person name="Hutchinson M.I."/>
            <person name="Powell A.J."/>
            <person name="Barry K."/>
            <person name="Miller A.N."/>
            <person name="Grigoriev I.V."/>
            <person name="Debuchy R."/>
            <person name="Gladieux P."/>
            <person name="Hiltunen Thoren M."/>
            <person name="Johannesson H."/>
        </authorList>
    </citation>
    <scope>NUCLEOTIDE SEQUENCE</scope>
    <source>
        <strain evidence="4">CBS 314.62</strain>
    </source>
</reference>
<sequence length="400" mass="41978">MLTKNLLAMAAAGLLGEALGLAQHGHQHQHEKKDLVTEVVTVTDWVTVTAPLVFVANTHIHKTRSRKITSSAAAPPPAPATPSVVPPPAPTTLFTEQKVASSSAAPAPPASVPKVEAPAPAPPAPTTQAPAAPSAPAAAPAPSAAKPTTAAAKPVVDTPKPSSGQVGTAQRGLAYNFARYLPSFIGSGTKIHWTYNWGQLDDSGIAVEFVPMLWGMSKGFPATWHANAQKGIDSGSKALLSFNECDNDGQANLSPADAAAGHISLMNPFSGKARISTPAITNSADPNQGIGWLKQWFSACGGKCAVDFVACHIYGVDTNVFLQHLINVHDAFGLPVWLTEFAFSGSPEFINQQLATVIDQIENNATFSFVERYSYFMVAEGLLISQDNINTLGHTFAYGP</sequence>
<keyword evidence="4" id="KW-0378">Hydrolase</keyword>
<dbReference type="PANTHER" id="PTHR34154">
    <property type="entry name" value="ALKALI-SENSITIVE LINKAGE PROTEIN 1"/>
    <property type="match status" value="1"/>
</dbReference>
<keyword evidence="5" id="KW-1185">Reference proteome</keyword>
<dbReference type="Proteomes" id="UP001270362">
    <property type="component" value="Unassembled WGS sequence"/>
</dbReference>
<dbReference type="Pfam" id="PF11790">
    <property type="entry name" value="Glyco_hydro_cc"/>
    <property type="match status" value="1"/>
</dbReference>
<dbReference type="GO" id="GO:0071966">
    <property type="term" value="P:fungal-type cell wall polysaccharide metabolic process"/>
    <property type="evidence" value="ECO:0007669"/>
    <property type="project" value="TreeGrafter"/>
</dbReference>
<dbReference type="GO" id="GO:0009277">
    <property type="term" value="C:fungal-type cell wall"/>
    <property type="evidence" value="ECO:0007669"/>
    <property type="project" value="TreeGrafter"/>
</dbReference>
<feature type="signal peptide" evidence="2">
    <location>
        <begin position="1"/>
        <end position="22"/>
    </location>
</feature>
<evidence type="ECO:0000313" key="4">
    <source>
        <dbReference type="EMBL" id="KAK3683574.1"/>
    </source>
</evidence>
<evidence type="ECO:0000313" key="5">
    <source>
        <dbReference type="Proteomes" id="UP001270362"/>
    </source>
</evidence>
<dbReference type="SUPFAM" id="SSF51445">
    <property type="entry name" value="(Trans)glycosidases"/>
    <property type="match status" value="1"/>
</dbReference>
<protein>
    <submittedName>
        <fullName evidence="4">Glycosyl hydrolase catalytic core-domain-containing protein</fullName>
    </submittedName>
</protein>
<feature type="region of interest" description="Disordered" evidence="1">
    <location>
        <begin position="61"/>
        <end position="168"/>
    </location>
</feature>
<dbReference type="PANTHER" id="PTHR34154:SF13">
    <property type="entry name" value="ASL1-LIKE GLYCOSYL HYDROLASE CATALYTIC DOMAIN-CONTAINING PROTEIN"/>
    <property type="match status" value="1"/>
</dbReference>
<reference evidence="4" key="2">
    <citation type="submission" date="2023-06" db="EMBL/GenBank/DDBJ databases">
        <authorList>
            <consortium name="Lawrence Berkeley National Laboratory"/>
            <person name="Haridas S."/>
            <person name="Hensen N."/>
            <person name="Bonometti L."/>
            <person name="Westerberg I."/>
            <person name="Brannstrom I.O."/>
            <person name="Guillou S."/>
            <person name="Cros-Aarteil S."/>
            <person name="Calhoun S."/>
            <person name="Kuo A."/>
            <person name="Mondo S."/>
            <person name="Pangilinan J."/>
            <person name="Riley R."/>
            <person name="Labutti K."/>
            <person name="Andreopoulos B."/>
            <person name="Lipzen A."/>
            <person name="Chen C."/>
            <person name="Yanf M."/>
            <person name="Daum C."/>
            <person name="Ng V."/>
            <person name="Clum A."/>
            <person name="Steindorff A."/>
            <person name="Ohm R."/>
            <person name="Martin F."/>
            <person name="Silar P."/>
            <person name="Natvig D."/>
            <person name="Lalanne C."/>
            <person name="Gautier V."/>
            <person name="Ament-Velasquez S.L."/>
            <person name="Kruys A."/>
            <person name="Hutchinson M.I."/>
            <person name="Powell A.J."/>
            <person name="Barry K."/>
            <person name="Miller A.N."/>
            <person name="Grigoriev I.V."/>
            <person name="Debuchy R."/>
            <person name="Gladieux P."/>
            <person name="Thoren M.H."/>
            <person name="Johannesson H."/>
        </authorList>
    </citation>
    <scope>NUCLEOTIDE SEQUENCE</scope>
    <source>
        <strain evidence="4">CBS 314.62</strain>
    </source>
</reference>
<feature type="domain" description="Asl1-like glycosyl hydrolase catalytic" evidence="3">
    <location>
        <begin position="172"/>
        <end position="396"/>
    </location>
</feature>
<dbReference type="AlphaFoldDB" id="A0AAE1C907"/>
<dbReference type="InterPro" id="IPR017853">
    <property type="entry name" value="GH"/>
</dbReference>
<keyword evidence="2" id="KW-0732">Signal</keyword>
<feature type="compositionally biased region" description="Pro residues" evidence="1">
    <location>
        <begin position="74"/>
        <end position="90"/>
    </location>
</feature>
<dbReference type="InterPro" id="IPR024655">
    <property type="entry name" value="Asl1_glyco_hydro_catalytic"/>
</dbReference>
<dbReference type="InterPro" id="IPR053183">
    <property type="entry name" value="ASL1"/>
</dbReference>
<comment type="caution">
    <text evidence="4">The sequence shown here is derived from an EMBL/GenBank/DDBJ whole genome shotgun (WGS) entry which is preliminary data.</text>
</comment>
<dbReference type="GO" id="GO:0016787">
    <property type="term" value="F:hydrolase activity"/>
    <property type="evidence" value="ECO:0007669"/>
    <property type="project" value="UniProtKB-KW"/>
</dbReference>
<gene>
    <name evidence="4" type="ORF">B0T22DRAFT_468271</name>
</gene>
<evidence type="ECO:0000256" key="2">
    <source>
        <dbReference type="SAM" id="SignalP"/>
    </source>
</evidence>
<name>A0AAE1C907_9PEZI</name>
<dbReference type="Gene3D" id="3.20.20.80">
    <property type="entry name" value="Glycosidases"/>
    <property type="match status" value="1"/>
</dbReference>
<evidence type="ECO:0000259" key="3">
    <source>
        <dbReference type="Pfam" id="PF11790"/>
    </source>
</evidence>